<evidence type="ECO:0000313" key="1">
    <source>
        <dbReference type="EMBL" id="PZO41442.1"/>
    </source>
</evidence>
<dbReference type="AlphaFoldDB" id="A0A2W4WAD6"/>
<dbReference type="Proteomes" id="UP000249467">
    <property type="component" value="Unassembled WGS sequence"/>
</dbReference>
<comment type="caution">
    <text evidence="1">The sequence shown here is derived from an EMBL/GenBank/DDBJ whole genome shotgun (WGS) entry which is preliminary data.</text>
</comment>
<gene>
    <name evidence="1" type="ORF">DCF19_09560</name>
</gene>
<reference evidence="1 2" key="2">
    <citation type="submission" date="2018-06" db="EMBL/GenBank/DDBJ databases">
        <title>Metagenomic assembly of (sub)arctic Cyanobacteria and their associated microbiome from non-axenic cultures.</title>
        <authorList>
            <person name="Baurain D."/>
        </authorList>
    </citation>
    <scope>NUCLEOTIDE SEQUENCE [LARGE SCALE GENOMIC DNA]</scope>
    <source>
        <strain evidence="1">ULC066bin1</strain>
    </source>
</reference>
<proteinExistence type="predicted"/>
<organism evidence="1 2">
    <name type="scientific">Pseudanabaena frigida</name>
    <dbReference type="NCBI Taxonomy" id="945775"/>
    <lineage>
        <taxon>Bacteria</taxon>
        <taxon>Bacillati</taxon>
        <taxon>Cyanobacteriota</taxon>
        <taxon>Cyanophyceae</taxon>
        <taxon>Pseudanabaenales</taxon>
        <taxon>Pseudanabaenaceae</taxon>
        <taxon>Pseudanabaena</taxon>
    </lineage>
</organism>
<dbReference type="SUPFAM" id="SSF53335">
    <property type="entry name" value="S-adenosyl-L-methionine-dependent methyltransferases"/>
    <property type="match status" value="1"/>
</dbReference>
<dbReference type="EMBL" id="QBML01000011">
    <property type="protein sequence ID" value="PZO41442.1"/>
    <property type="molecule type" value="Genomic_DNA"/>
</dbReference>
<reference evidence="1 2" key="1">
    <citation type="submission" date="2018-04" db="EMBL/GenBank/DDBJ databases">
        <authorList>
            <person name="Go L.Y."/>
            <person name="Mitchell J.A."/>
        </authorList>
    </citation>
    <scope>NUCLEOTIDE SEQUENCE [LARGE SCALE GENOMIC DNA]</scope>
    <source>
        <strain evidence="1">ULC066bin1</strain>
    </source>
</reference>
<protein>
    <submittedName>
        <fullName evidence="1">Uncharacterized protein</fullName>
    </submittedName>
</protein>
<sequence>MVFSHLKVLWRKLFLMIMNSKFKKKLIGRITDEIIQGQRTAENQRPNLTVINQRILFSSDTLRSNIKALGDEYARSLQKSLKIPDNLSLTTVGLVSKACQQQDIESEWLAYWSQQMGITVAYQRKLWEHCYILQVMYEYNLLKPRLKGIGFGCGEEPLPSLLVSYDIEITVTDLNPEESSAKGWIDTNQNASSKEKIWRSKLCMQELFEKNVSLRYVDMNNIPTDLDGKYDFCWSSCALEHLGSIENGLHFIENSLNTLLAGGVSIHTTEFNYLEEEETIDNWRTVLFRKKDFTKLFQKLTAQGHQVAPLDFDIGTGFLDKFIDIPPYTEELHAHLKLLLDGFTTTSFGIVIRKSSCPNLKPNLLVH</sequence>
<evidence type="ECO:0000313" key="2">
    <source>
        <dbReference type="Proteomes" id="UP000249467"/>
    </source>
</evidence>
<accession>A0A2W4WAD6</accession>
<name>A0A2W4WAD6_9CYAN</name>
<dbReference type="Gene3D" id="3.40.50.150">
    <property type="entry name" value="Vaccinia Virus protein VP39"/>
    <property type="match status" value="1"/>
</dbReference>
<dbReference type="InterPro" id="IPR029063">
    <property type="entry name" value="SAM-dependent_MTases_sf"/>
</dbReference>